<dbReference type="AlphaFoldDB" id="A0A6J7RXX4"/>
<evidence type="ECO:0000313" key="1">
    <source>
        <dbReference type="EMBL" id="CAB5033717.1"/>
    </source>
</evidence>
<accession>A0A6J7RXX4</accession>
<proteinExistence type="predicted"/>
<dbReference type="EMBL" id="CAFBPM010000048">
    <property type="protein sequence ID" value="CAB5033717.1"/>
    <property type="molecule type" value="Genomic_DNA"/>
</dbReference>
<sequence>MAFGHGSHRLVNNASGGSGADQVMLGERLVIETNPFCHVLLLVVVRDQGDVHRKLLCVNSHYTSFAGLC</sequence>
<protein>
    <submittedName>
        <fullName evidence="1">Unannotated protein</fullName>
    </submittedName>
</protein>
<name>A0A6J7RXX4_9ZZZZ</name>
<reference evidence="1" key="1">
    <citation type="submission" date="2020-05" db="EMBL/GenBank/DDBJ databases">
        <authorList>
            <person name="Chiriac C."/>
            <person name="Salcher M."/>
            <person name="Ghai R."/>
            <person name="Kavagutti S V."/>
        </authorList>
    </citation>
    <scope>NUCLEOTIDE SEQUENCE</scope>
</reference>
<gene>
    <name evidence="1" type="ORF">UFOPK4112_01951</name>
</gene>
<organism evidence="1">
    <name type="scientific">freshwater metagenome</name>
    <dbReference type="NCBI Taxonomy" id="449393"/>
    <lineage>
        <taxon>unclassified sequences</taxon>
        <taxon>metagenomes</taxon>
        <taxon>ecological metagenomes</taxon>
    </lineage>
</organism>